<keyword evidence="6 9" id="KW-1133">Transmembrane helix</keyword>
<dbReference type="InterPro" id="IPR038377">
    <property type="entry name" value="Na/Glc_symporter_sf"/>
</dbReference>
<evidence type="ECO:0000313" key="10">
    <source>
        <dbReference type="EMBL" id="MFD2310630.1"/>
    </source>
</evidence>
<evidence type="ECO:0000256" key="7">
    <source>
        <dbReference type="ARBA" id="ARBA00023136"/>
    </source>
</evidence>
<feature type="transmembrane region" description="Helical" evidence="9">
    <location>
        <begin position="6"/>
        <end position="24"/>
    </location>
</feature>
<feature type="transmembrane region" description="Helical" evidence="9">
    <location>
        <begin position="76"/>
        <end position="95"/>
    </location>
</feature>
<evidence type="ECO:0000256" key="6">
    <source>
        <dbReference type="ARBA" id="ARBA00022989"/>
    </source>
</evidence>
<evidence type="ECO:0000256" key="1">
    <source>
        <dbReference type="ARBA" id="ARBA00004141"/>
    </source>
</evidence>
<dbReference type="EMBL" id="JBHUJD010000010">
    <property type="protein sequence ID" value="MFD2310630.1"/>
    <property type="molecule type" value="Genomic_DNA"/>
</dbReference>
<gene>
    <name evidence="10" type="ORF">ACFSKX_09405</name>
</gene>
<dbReference type="PANTHER" id="PTHR48086">
    <property type="entry name" value="SODIUM/PROLINE SYMPORTER-RELATED"/>
    <property type="match status" value="1"/>
</dbReference>
<evidence type="ECO:0000256" key="2">
    <source>
        <dbReference type="ARBA" id="ARBA00006434"/>
    </source>
</evidence>
<comment type="similarity">
    <text evidence="2 8">Belongs to the sodium:solute symporter (SSF) (TC 2.A.21) family.</text>
</comment>
<feature type="transmembrane region" description="Helical" evidence="9">
    <location>
        <begin position="116"/>
        <end position="146"/>
    </location>
</feature>
<evidence type="ECO:0000313" key="11">
    <source>
        <dbReference type="Proteomes" id="UP001597425"/>
    </source>
</evidence>
<dbReference type="InterPro" id="IPR001734">
    <property type="entry name" value="Na/solute_symporter"/>
</dbReference>
<evidence type="ECO:0000256" key="8">
    <source>
        <dbReference type="RuleBase" id="RU362091"/>
    </source>
</evidence>
<proteinExistence type="inferred from homology"/>
<evidence type="ECO:0000256" key="4">
    <source>
        <dbReference type="ARBA" id="ARBA00022692"/>
    </source>
</evidence>
<name>A0ABW5EF90_9GAMM</name>
<evidence type="ECO:0000256" key="3">
    <source>
        <dbReference type="ARBA" id="ARBA00022448"/>
    </source>
</evidence>
<feature type="transmembrane region" description="Helical" evidence="9">
    <location>
        <begin position="438"/>
        <end position="456"/>
    </location>
</feature>
<dbReference type="CDD" id="cd10322">
    <property type="entry name" value="SLC5sbd"/>
    <property type="match status" value="1"/>
</dbReference>
<evidence type="ECO:0000256" key="5">
    <source>
        <dbReference type="ARBA" id="ARBA00022847"/>
    </source>
</evidence>
<protein>
    <submittedName>
        <fullName evidence="10">Sodium:solute symporter family protein</fullName>
    </submittedName>
</protein>
<dbReference type="PANTHER" id="PTHR48086:SF7">
    <property type="entry name" value="SODIUM-SOLUTE SYMPORTER-RELATED"/>
    <property type="match status" value="1"/>
</dbReference>
<dbReference type="RefSeq" id="WP_265720714.1">
    <property type="nucleotide sequence ID" value="NZ_JAPIVK010000005.1"/>
</dbReference>
<dbReference type="PROSITE" id="PS50283">
    <property type="entry name" value="NA_SOLUT_SYMP_3"/>
    <property type="match status" value="1"/>
</dbReference>
<feature type="transmembrane region" description="Helical" evidence="9">
    <location>
        <begin position="263"/>
        <end position="285"/>
    </location>
</feature>
<feature type="transmembrane region" description="Helical" evidence="9">
    <location>
        <begin position="413"/>
        <end position="432"/>
    </location>
</feature>
<keyword evidence="4 9" id="KW-0812">Transmembrane</keyword>
<evidence type="ECO:0000256" key="9">
    <source>
        <dbReference type="SAM" id="Phobius"/>
    </source>
</evidence>
<accession>A0ABW5EF90</accession>
<keyword evidence="11" id="KW-1185">Reference proteome</keyword>
<dbReference type="Proteomes" id="UP001597425">
    <property type="component" value="Unassembled WGS sequence"/>
</dbReference>
<feature type="transmembrane region" description="Helical" evidence="9">
    <location>
        <begin position="36"/>
        <end position="56"/>
    </location>
</feature>
<feature type="transmembrane region" description="Helical" evidence="9">
    <location>
        <begin position="297"/>
        <end position="319"/>
    </location>
</feature>
<keyword evidence="5" id="KW-0769">Symport</keyword>
<feature type="transmembrane region" description="Helical" evidence="9">
    <location>
        <begin position="380"/>
        <end position="401"/>
    </location>
</feature>
<feature type="transmembrane region" description="Helical" evidence="9">
    <location>
        <begin position="184"/>
        <end position="204"/>
    </location>
</feature>
<organism evidence="10 11">
    <name type="scientific">Microbulbifer halophilus</name>
    <dbReference type="NCBI Taxonomy" id="453963"/>
    <lineage>
        <taxon>Bacteria</taxon>
        <taxon>Pseudomonadati</taxon>
        <taxon>Pseudomonadota</taxon>
        <taxon>Gammaproteobacteria</taxon>
        <taxon>Cellvibrionales</taxon>
        <taxon>Microbulbiferaceae</taxon>
        <taxon>Microbulbifer</taxon>
    </lineage>
</organism>
<sequence length="486" mass="51242">MDSRFFLSIFLAYIACLIGLGWLASRRQCSGDDFLLAGRGLPVFLTIGTTVATMVGTGSSMGAVGFGYANGWTGTLYGVGGAVGILLLAFCFASVRRLNFATMSEEISYYVGANPLVRRLVAVLIFIACIGWLGAHILGGSLYLAWIAEIDLFAAKLIIALGFAIFVVVGGYRAVVWTDTLQAIVLFVGFVLMAVLAVQQVGGWESLLAAQSGPGTSTASENTGGILHGVSLVVVIAVGVLATPSFRQRIYSARSEQTVRRSFLASGILYLFFCAVPAIIGMAAFALNPELDNRNFAFPYLAMEVLPLGAGMVVLIAGLSATMSSASSDAVAGVTVLVRDLSFVFRSRAMDPQREIFYSRAGLVAVIGIALLLVALSDDLIGYITAMISTVMTGLCVCGLLGRFWTRFNWQGAVAALSAGAVVSQLVIWTAQDFWGNPALPSLAAALVAAVGVSLATPSETIDAREALQILQRERRGRLAPLSGQQ</sequence>
<dbReference type="InterPro" id="IPR050277">
    <property type="entry name" value="Sodium:Solute_Symporter"/>
</dbReference>
<keyword evidence="7 9" id="KW-0472">Membrane</keyword>
<reference evidence="11" key="1">
    <citation type="journal article" date="2019" name="Int. J. Syst. Evol. Microbiol.">
        <title>The Global Catalogue of Microorganisms (GCM) 10K type strain sequencing project: providing services to taxonomists for standard genome sequencing and annotation.</title>
        <authorList>
            <consortium name="The Broad Institute Genomics Platform"/>
            <consortium name="The Broad Institute Genome Sequencing Center for Infectious Disease"/>
            <person name="Wu L."/>
            <person name="Ma J."/>
        </authorList>
    </citation>
    <scope>NUCLEOTIDE SEQUENCE [LARGE SCALE GENOMIC DNA]</scope>
    <source>
        <strain evidence="11">KCTC 12848</strain>
    </source>
</reference>
<comment type="caution">
    <text evidence="10">The sequence shown here is derived from an EMBL/GenBank/DDBJ whole genome shotgun (WGS) entry which is preliminary data.</text>
</comment>
<feature type="transmembrane region" description="Helical" evidence="9">
    <location>
        <begin position="224"/>
        <end position="242"/>
    </location>
</feature>
<keyword evidence="3" id="KW-0813">Transport</keyword>
<feature type="transmembrane region" description="Helical" evidence="9">
    <location>
        <begin position="152"/>
        <end position="172"/>
    </location>
</feature>
<comment type="subcellular location">
    <subcellularLocation>
        <location evidence="1">Membrane</location>
        <topology evidence="1">Multi-pass membrane protein</topology>
    </subcellularLocation>
</comment>
<dbReference type="Pfam" id="PF00474">
    <property type="entry name" value="SSF"/>
    <property type="match status" value="1"/>
</dbReference>
<dbReference type="Gene3D" id="1.20.1730.10">
    <property type="entry name" value="Sodium/glucose cotransporter"/>
    <property type="match status" value="1"/>
</dbReference>
<feature type="transmembrane region" description="Helical" evidence="9">
    <location>
        <begin position="356"/>
        <end position="374"/>
    </location>
</feature>